<dbReference type="Proteomes" id="UP000192591">
    <property type="component" value="Unassembled WGS sequence"/>
</dbReference>
<evidence type="ECO:0000313" key="2">
    <source>
        <dbReference type="Proteomes" id="UP000192591"/>
    </source>
</evidence>
<dbReference type="Gene3D" id="1.20.120.450">
    <property type="entry name" value="dinb family like domain"/>
    <property type="match status" value="1"/>
</dbReference>
<dbReference type="SUPFAM" id="SSF109854">
    <property type="entry name" value="DinB/YfiT-like putative metalloenzymes"/>
    <property type="match status" value="1"/>
</dbReference>
<proteinExistence type="predicted"/>
<comment type="caution">
    <text evidence="1">The sequence shown here is derived from an EMBL/GenBank/DDBJ whole genome shotgun (WGS) entry which is preliminary data.</text>
</comment>
<organism evidence="1 2">
    <name type="scientific">Saccharomonospora piscinae</name>
    <dbReference type="NCBI Taxonomy" id="687388"/>
    <lineage>
        <taxon>Bacteria</taxon>
        <taxon>Bacillati</taxon>
        <taxon>Actinomycetota</taxon>
        <taxon>Actinomycetes</taxon>
        <taxon>Pseudonocardiales</taxon>
        <taxon>Pseudonocardiaceae</taxon>
        <taxon>Saccharomonospora</taxon>
    </lineage>
</organism>
<dbReference type="STRING" id="1962155.B1813_10730"/>
<dbReference type="InterPro" id="IPR007061">
    <property type="entry name" value="MST-like"/>
</dbReference>
<sequence length="162" mass="17922">MPPPTADERTMLESWLDFYRATLALRCEGLSDDLLRTAAVPPSPLTLQGLVQHAAEVERNWFHRVLVDEDVPSLFAPREADGNDGGFDVSGDLAFEDALATWKAEVAAARERCAGLSLDETRSLPFGAVSVRWIYQHMIAEYARHCGHADLIRERIDGTTGV</sequence>
<dbReference type="Pfam" id="PF04978">
    <property type="entry name" value="MST"/>
    <property type="match status" value="1"/>
</dbReference>
<name>A0A1V9A7T5_SACPI</name>
<dbReference type="AlphaFoldDB" id="A0A1V9A7T5"/>
<accession>A0A1V9A7T5</accession>
<keyword evidence="2" id="KW-1185">Reference proteome</keyword>
<reference evidence="1 2" key="1">
    <citation type="submission" date="2017-02" db="EMBL/GenBank/DDBJ databases">
        <title>Draft genome of Saccharomonospora sp. 154.</title>
        <authorList>
            <person name="Alonso-Carmona G.S."/>
            <person name="De La Haba R."/>
            <person name="Vera-Gargallo B."/>
            <person name="Sandoval-Trujillo A.H."/>
            <person name="Ramirez-Duran N."/>
            <person name="Ventosa A."/>
        </authorList>
    </citation>
    <scope>NUCLEOTIDE SEQUENCE [LARGE SCALE GENOMIC DNA]</scope>
    <source>
        <strain evidence="1 2">LRS4.154</strain>
    </source>
</reference>
<gene>
    <name evidence="1" type="ORF">B1813_10730</name>
</gene>
<evidence type="ECO:0000313" key="1">
    <source>
        <dbReference type="EMBL" id="OQO93197.1"/>
    </source>
</evidence>
<dbReference type="InterPro" id="IPR034660">
    <property type="entry name" value="DinB/YfiT-like"/>
</dbReference>
<protein>
    <submittedName>
        <fullName evidence="1">Mini-circle protein</fullName>
    </submittedName>
</protein>
<dbReference type="EMBL" id="MWIH01000005">
    <property type="protein sequence ID" value="OQO93197.1"/>
    <property type="molecule type" value="Genomic_DNA"/>
</dbReference>